<evidence type="ECO:0000313" key="2">
    <source>
        <dbReference type="Proteomes" id="UP000024635"/>
    </source>
</evidence>
<dbReference type="AlphaFoldDB" id="A0A016WN75"/>
<protein>
    <submittedName>
        <fullName evidence="1">Uncharacterized protein</fullName>
    </submittedName>
</protein>
<evidence type="ECO:0000313" key="1">
    <source>
        <dbReference type="EMBL" id="EYC41279.1"/>
    </source>
</evidence>
<proteinExistence type="predicted"/>
<gene>
    <name evidence="1" type="primary">Acey_s0574.g175</name>
    <name evidence="1" type="ORF">Y032_0574g175</name>
</gene>
<reference evidence="2" key="1">
    <citation type="journal article" date="2015" name="Nat. Genet.">
        <title>The genome and transcriptome of the zoonotic hookworm Ancylostoma ceylanicum identify infection-specific gene families.</title>
        <authorList>
            <person name="Schwarz E.M."/>
            <person name="Hu Y."/>
            <person name="Antoshechkin I."/>
            <person name="Miller M.M."/>
            <person name="Sternberg P.W."/>
            <person name="Aroian R.V."/>
        </authorList>
    </citation>
    <scope>NUCLEOTIDE SEQUENCE</scope>
    <source>
        <strain evidence="2">HY135</strain>
    </source>
</reference>
<sequence length="91" mass="10346">MIGRFFQRGGTYVIPPQVELPVMMRWLGGVSKEEKTPIRKIYGFTVIFIVAMGFNVDLSSCVKAMEEVDKSVSSCALSGNMHQWRTRLCER</sequence>
<name>A0A016WN75_9BILA</name>
<dbReference type="EMBL" id="JARK01000174">
    <property type="protein sequence ID" value="EYC41279.1"/>
    <property type="molecule type" value="Genomic_DNA"/>
</dbReference>
<accession>A0A016WN75</accession>
<comment type="caution">
    <text evidence="1">The sequence shown here is derived from an EMBL/GenBank/DDBJ whole genome shotgun (WGS) entry which is preliminary data.</text>
</comment>
<organism evidence="1 2">
    <name type="scientific">Ancylostoma ceylanicum</name>
    <dbReference type="NCBI Taxonomy" id="53326"/>
    <lineage>
        <taxon>Eukaryota</taxon>
        <taxon>Metazoa</taxon>
        <taxon>Ecdysozoa</taxon>
        <taxon>Nematoda</taxon>
        <taxon>Chromadorea</taxon>
        <taxon>Rhabditida</taxon>
        <taxon>Rhabditina</taxon>
        <taxon>Rhabditomorpha</taxon>
        <taxon>Strongyloidea</taxon>
        <taxon>Ancylostomatidae</taxon>
        <taxon>Ancylostomatinae</taxon>
        <taxon>Ancylostoma</taxon>
    </lineage>
</organism>
<dbReference type="Proteomes" id="UP000024635">
    <property type="component" value="Unassembled WGS sequence"/>
</dbReference>
<keyword evidence="2" id="KW-1185">Reference proteome</keyword>